<dbReference type="SUPFAM" id="SSF52402">
    <property type="entry name" value="Adenine nucleotide alpha hydrolases-like"/>
    <property type="match status" value="1"/>
</dbReference>
<dbReference type="GO" id="GO:0000049">
    <property type="term" value="F:tRNA binding"/>
    <property type="evidence" value="ECO:0007669"/>
    <property type="project" value="UniProtKB-KW"/>
</dbReference>
<keyword evidence="6 10" id="KW-0067">ATP-binding</keyword>
<comment type="caution">
    <text evidence="13">The sequence shown here is derived from an EMBL/GenBank/DDBJ whole genome shotgun (WGS) entry which is preliminary data.</text>
</comment>
<comment type="caution">
    <text evidence="10">Lacks conserved residue(s) required for the propagation of feature annotation.</text>
</comment>
<feature type="binding site" evidence="10">
    <location>
        <position position="26"/>
    </location>
    <ligand>
        <name>ATP</name>
        <dbReference type="ChEBI" id="CHEBI:30616"/>
    </ligand>
</feature>
<evidence type="ECO:0000256" key="4">
    <source>
        <dbReference type="ARBA" id="ARBA00022694"/>
    </source>
</evidence>
<evidence type="ECO:0000313" key="14">
    <source>
        <dbReference type="Proteomes" id="UP000661435"/>
    </source>
</evidence>
<dbReference type="GO" id="GO:0002143">
    <property type="term" value="P:tRNA wobble position uridine thiolation"/>
    <property type="evidence" value="ECO:0007669"/>
    <property type="project" value="TreeGrafter"/>
</dbReference>
<dbReference type="EMBL" id="JACOPP010000002">
    <property type="protein sequence ID" value="MBC5732617.1"/>
    <property type="molecule type" value="Genomic_DNA"/>
</dbReference>
<keyword evidence="3 10" id="KW-0808">Transferase</keyword>
<dbReference type="PANTHER" id="PTHR11933:SF5">
    <property type="entry name" value="MITOCHONDRIAL TRNA-SPECIFIC 2-THIOURIDYLASE 1"/>
    <property type="match status" value="1"/>
</dbReference>
<comment type="catalytic activity">
    <reaction evidence="9 10">
        <text>S-sulfanyl-L-cysteinyl-[protein] + uridine(34) in tRNA + AH2 + ATP = 2-thiouridine(34) in tRNA + L-cysteinyl-[protein] + A + AMP + diphosphate + H(+)</text>
        <dbReference type="Rhea" id="RHEA:47032"/>
        <dbReference type="Rhea" id="RHEA-COMP:10131"/>
        <dbReference type="Rhea" id="RHEA-COMP:11726"/>
        <dbReference type="Rhea" id="RHEA-COMP:11727"/>
        <dbReference type="Rhea" id="RHEA-COMP:11728"/>
        <dbReference type="ChEBI" id="CHEBI:13193"/>
        <dbReference type="ChEBI" id="CHEBI:15378"/>
        <dbReference type="ChEBI" id="CHEBI:17499"/>
        <dbReference type="ChEBI" id="CHEBI:29950"/>
        <dbReference type="ChEBI" id="CHEBI:30616"/>
        <dbReference type="ChEBI" id="CHEBI:33019"/>
        <dbReference type="ChEBI" id="CHEBI:61963"/>
        <dbReference type="ChEBI" id="CHEBI:65315"/>
        <dbReference type="ChEBI" id="CHEBI:87170"/>
        <dbReference type="ChEBI" id="CHEBI:456215"/>
        <dbReference type="EC" id="2.8.1.13"/>
    </reaction>
</comment>
<dbReference type="GO" id="GO:0005737">
    <property type="term" value="C:cytoplasm"/>
    <property type="evidence" value="ECO:0007669"/>
    <property type="project" value="UniProtKB-SubCell"/>
</dbReference>
<dbReference type="Pfam" id="PF03054">
    <property type="entry name" value="tRNA_Me_trans"/>
    <property type="match status" value="1"/>
</dbReference>
<dbReference type="HAMAP" id="MF_00144">
    <property type="entry name" value="tRNA_thiouridyl_MnmA"/>
    <property type="match status" value="1"/>
</dbReference>
<dbReference type="Pfam" id="PF20258">
    <property type="entry name" value="tRNA_Me_trans_C"/>
    <property type="match status" value="1"/>
</dbReference>
<feature type="binding site" evidence="10">
    <location>
        <position position="119"/>
    </location>
    <ligand>
        <name>ATP</name>
        <dbReference type="ChEBI" id="CHEBI:30616"/>
    </ligand>
</feature>
<evidence type="ECO:0000256" key="10">
    <source>
        <dbReference type="HAMAP-Rule" id="MF_00144"/>
    </source>
</evidence>
<comment type="subcellular location">
    <subcellularLocation>
        <location evidence="10">Cytoplasm</location>
    </subcellularLocation>
</comment>
<dbReference type="CDD" id="cd01998">
    <property type="entry name" value="MnmA_TRMU-like"/>
    <property type="match status" value="1"/>
</dbReference>
<dbReference type="InterPro" id="IPR004506">
    <property type="entry name" value="MnmA-like"/>
</dbReference>
<keyword evidence="7 10" id="KW-0694">RNA-binding</keyword>
<keyword evidence="8" id="KW-1015">Disulfide bond</keyword>
<accession>A0A8J6M4J4</accession>
<feature type="active site" description="Nucleophile" evidence="10">
    <location>
        <position position="95"/>
    </location>
</feature>
<protein>
    <recommendedName>
        <fullName evidence="10">tRNA-specific 2-thiouridylase MnmA</fullName>
        <ecNumber evidence="10">2.8.1.13</ecNumber>
    </recommendedName>
</protein>
<dbReference type="FunFam" id="2.40.30.10:FF:000023">
    <property type="entry name" value="tRNA-specific 2-thiouridylase MnmA"/>
    <property type="match status" value="1"/>
</dbReference>
<evidence type="ECO:0000256" key="9">
    <source>
        <dbReference type="ARBA" id="ARBA00051542"/>
    </source>
</evidence>
<feature type="region of interest" description="Interaction with tRNA" evidence="10">
    <location>
        <begin position="298"/>
        <end position="299"/>
    </location>
</feature>
<comment type="function">
    <text evidence="10">Catalyzes the 2-thiolation of uridine at the wobble position (U34) of tRNA, leading to the formation of s(2)U34.</text>
</comment>
<comment type="similarity">
    <text evidence="10">Belongs to the MnmA/TRMU family.</text>
</comment>
<evidence type="ECO:0000256" key="5">
    <source>
        <dbReference type="ARBA" id="ARBA00022741"/>
    </source>
</evidence>
<dbReference type="InterPro" id="IPR023382">
    <property type="entry name" value="MnmA-like_central_sf"/>
</dbReference>
<dbReference type="EC" id="2.8.1.13" evidence="10"/>
<evidence type="ECO:0000256" key="6">
    <source>
        <dbReference type="ARBA" id="ARBA00022840"/>
    </source>
</evidence>
<name>A0A8J6M4J4_9FIRM</name>
<dbReference type="Gene3D" id="2.40.30.10">
    <property type="entry name" value="Translation factors"/>
    <property type="match status" value="1"/>
</dbReference>
<evidence type="ECO:0000259" key="12">
    <source>
        <dbReference type="Pfam" id="PF20259"/>
    </source>
</evidence>
<feature type="domain" description="tRNA-specific 2-thiouridylase MnmA-like C-terminal" evidence="11">
    <location>
        <begin position="273"/>
        <end position="347"/>
    </location>
</feature>
<dbReference type="InterPro" id="IPR046884">
    <property type="entry name" value="MnmA-like_central"/>
</dbReference>
<keyword evidence="1 10" id="KW-0963">Cytoplasm</keyword>
<feature type="region of interest" description="Interaction with tRNA" evidence="10">
    <location>
        <begin position="143"/>
        <end position="145"/>
    </location>
</feature>
<dbReference type="Gene3D" id="2.30.30.280">
    <property type="entry name" value="Adenine nucleotide alpha hydrolases-like domains"/>
    <property type="match status" value="1"/>
</dbReference>
<keyword evidence="5 10" id="KW-0547">Nucleotide-binding</keyword>
<dbReference type="NCBIfam" id="TIGR00420">
    <property type="entry name" value="trmU"/>
    <property type="match status" value="1"/>
</dbReference>
<evidence type="ECO:0000256" key="2">
    <source>
        <dbReference type="ARBA" id="ARBA00022555"/>
    </source>
</evidence>
<dbReference type="InterPro" id="IPR046885">
    <property type="entry name" value="MnmA-like_C"/>
</dbReference>
<dbReference type="Pfam" id="PF20259">
    <property type="entry name" value="tRNA_Me_trans_M"/>
    <property type="match status" value="1"/>
</dbReference>
<gene>
    <name evidence="10 13" type="primary">mnmA</name>
    <name evidence="13" type="ORF">H8S57_02600</name>
</gene>
<evidence type="ECO:0000256" key="8">
    <source>
        <dbReference type="ARBA" id="ARBA00023157"/>
    </source>
</evidence>
<reference evidence="13" key="1">
    <citation type="submission" date="2020-08" db="EMBL/GenBank/DDBJ databases">
        <title>Genome public.</title>
        <authorList>
            <person name="Liu C."/>
            <person name="Sun Q."/>
        </authorList>
    </citation>
    <scope>NUCLEOTIDE SEQUENCE</scope>
    <source>
        <strain evidence="13">NSJ-51</strain>
    </source>
</reference>
<evidence type="ECO:0000256" key="7">
    <source>
        <dbReference type="ARBA" id="ARBA00022884"/>
    </source>
</evidence>
<feature type="active site" description="Cysteine persulfide intermediate" evidence="10">
    <location>
        <position position="193"/>
    </location>
</feature>
<evidence type="ECO:0000256" key="1">
    <source>
        <dbReference type="ARBA" id="ARBA00022490"/>
    </source>
</evidence>
<evidence type="ECO:0000313" key="13">
    <source>
        <dbReference type="EMBL" id="MBC5732617.1"/>
    </source>
</evidence>
<sequence length="353" mass="39717">MSGGVDSSVAAYLLLEQGRHCAGATMRLYRNEDIGLPRFHSCCAQQDIEDAAEVAFQLDIPHRVLDLTAEFREQVIQRFVQGYERGDTPNPCIDCNRYLKFDRLLHIARQEGLVYLATGHYARIVYDRSTGRYLLKKAADTHKDQSYVLYRMTQEQLAHTQFPLGELQKEQVRALAERLGFVNARKHDSQDICFVPDGDYAHFLEQYTGIRYPDGDLLDQAGRTVGRHHGAVRYTLGQRRGLGLAMGAPVYVCGKCMRCNTVTVGPESALYARGLLAEDMNWIIDPPSVPFRVQAKIRYRQAEQWATVTAASETWARLEFDTPQRAVTPGQSAVLYRGDLVLGGGTIREAISL</sequence>
<evidence type="ECO:0000256" key="3">
    <source>
        <dbReference type="ARBA" id="ARBA00022679"/>
    </source>
</evidence>
<feature type="site" description="Interaction with tRNA" evidence="10">
    <location>
        <position position="331"/>
    </location>
</feature>
<keyword evidence="2 10" id="KW-0820">tRNA-binding</keyword>
<dbReference type="GO" id="GO:0005524">
    <property type="term" value="F:ATP binding"/>
    <property type="evidence" value="ECO:0007669"/>
    <property type="project" value="UniProtKB-KW"/>
</dbReference>
<evidence type="ECO:0000259" key="11">
    <source>
        <dbReference type="Pfam" id="PF20258"/>
    </source>
</evidence>
<dbReference type="AlphaFoldDB" id="A0A8J6M4J4"/>
<proteinExistence type="inferred from homology"/>
<dbReference type="GO" id="GO:0103016">
    <property type="term" value="F:tRNA-uridine 2-sulfurtransferase activity"/>
    <property type="evidence" value="ECO:0007669"/>
    <property type="project" value="UniProtKB-EC"/>
</dbReference>
<dbReference type="NCBIfam" id="NF001138">
    <property type="entry name" value="PRK00143.1"/>
    <property type="match status" value="1"/>
</dbReference>
<organism evidence="13 14">
    <name type="scientific">Lawsonibacter hominis</name>
    <dbReference type="NCBI Taxonomy" id="2763053"/>
    <lineage>
        <taxon>Bacteria</taxon>
        <taxon>Bacillati</taxon>
        <taxon>Bacillota</taxon>
        <taxon>Clostridia</taxon>
        <taxon>Eubacteriales</taxon>
        <taxon>Oscillospiraceae</taxon>
        <taxon>Lawsonibacter</taxon>
    </lineage>
</organism>
<dbReference type="InterPro" id="IPR014729">
    <property type="entry name" value="Rossmann-like_a/b/a_fold"/>
</dbReference>
<keyword evidence="14" id="KW-1185">Reference proteome</keyword>
<dbReference type="Proteomes" id="UP000661435">
    <property type="component" value="Unassembled WGS sequence"/>
</dbReference>
<keyword evidence="4 10" id="KW-0819">tRNA processing</keyword>
<feature type="domain" description="tRNA-specific 2-thiouridylase MnmA-like central" evidence="12">
    <location>
        <begin position="202"/>
        <end position="265"/>
    </location>
</feature>
<feature type="site" description="Interaction with tRNA" evidence="10">
    <location>
        <position position="120"/>
    </location>
</feature>
<dbReference type="Gene3D" id="3.40.50.620">
    <property type="entry name" value="HUPs"/>
    <property type="match status" value="1"/>
</dbReference>
<dbReference type="PANTHER" id="PTHR11933">
    <property type="entry name" value="TRNA 5-METHYLAMINOMETHYL-2-THIOURIDYLATE -METHYLTRANSFERASE"/>
    <property type="match status" value="1"/>
</dbReference>
<dbReference type="FunFam" id="3.40.50.620:FF:000115">
    <property type="entry name" value="tRNA-specific 2-thiouridylase MnmA"/>
    <property type="match status" value="1"/>
</dbReference>